<dbReference type="SUPFAM" id="SSF143011">
    <property type="entry name" value="RelE-like"/>
    <property type="match status" value="1"/>
</dbReference>
<accession>A0A1C0ZUZ3</accession>
<keyword evidence="3" id="KW-1185">Reference proteome</keyword>
<name>A0A1C0ZUZ3_9BACL</name>
<dbReference type="OrthoDB" id="362857at2"/>
<dbReference type="AlphaFoldDB" id="A0A1C0ZUZ3"/>
<dbReference type="EMBL" id="LYPC01000027">
    <property type="protein sequence ID" value="OCT11897.1"/>
    <property type="molecule type" value="Genomic_DNA"/>
</dbReference>
<comment type="caution">
    <text evidence="2">The sequence shown here is derived from an EMBL/GenBank/DDBJ whole genome shotgun (WGS) entry which is preliminary data.</text>
</comment>
<evidence type="ECO:0000313" key="2">
    <source>
        <dbReference type="EMBL" id="OCT11897.1"/>
    </source>
</evidence>
<sequence length="105" mass="12323">MSPKYRIVITELAETDLRDIANYISTELLEPNTARKMINKIAEVIFQLEHMPFRNGLVRDERLAVNGIRHILVDSYIVFYVISEKEETVTIIRILYGKRQWSSLL</sequence>
<proteinExistence type="predicted"/>
<dbReference type="Proteomes" id="UP000093309">
    <property type="component" value="Unassembled WGS sequence"/>
</dbReference>
<dbReference type="InterPro" id="IPR007712">
    <property type="entry name" value="RelE/ParE_toxin"/>
</dbReference>
<dbReference type="Pfam" id="PF05016">
    <property type="entry name" value="ParE_toxin"/>
    <property type="match status" value="1"/>
</dbReference>
<keyword evidence="1" id="KW-1277">Toxin-antitoxin system</keyword>
<evidence type="ECO:0000256" key="1">
    <source>
        <dbReference type="ARBA" id="ARBA00022649"/>
    </source>
</evidence>
<evidence type="ECO:0000313" key="3">
    <source>
        <dbReference type="Proteomes" id="UP000093309"/>
    </source>
</evidence>
<organism evidence="2 3">
    <name type="scientific">Paenibacillus pectinilyticus</name>
    <dbReference type="NCBI Taxonomy" id="512399"/>
    <lineage>
        <taxon>Bacteria</taxon>
        <taxon>Bacillati</taxon>
        <taxon>Bacillota</taxon>
        <taxon>Bacilli</taxon>
        <taxon>Bacillales</taxon>
        <taxon>Paenibacillaceae</taxon>
        <taxon>Paenibacillus</taxon>
    </lineage>
</organism>
<dbReference type="STRING" id="512399.A8709_28965"/>
<dbReference type="InterPro" id="IPR035093">
    <property type="entry name" value="RelE/ParE_toxin_dom_sf"/>
</dbReference>
<protein>
    <submittedName>
        <fullName evidence="2">Plasmid stabilization protein</fullName>
    </submittedName>
</protein>
<reference evidence="3" key="1">
    <citation type="submission" date="2016-05" db="EMBL/GenBank/DDBJ databases">
        <title>Paenibacillus oryzae. sp. nov., isolated from the rice root.</title>
        <authorList>
            <person name="Zhang J."/>
            <person name="Zhang X."/>
        </authorList>
    </citation>
    <scope>NUCLEOTIDE SEQUENCE [LARGE SCALE GENOMIC DNA]</scope>
    <source>
        <strain evidence="3">KCTC13222</strain>
    </source>
</reference>
<dbReference type="Gene3D" id="3.30.2310.20">
    <property type="entry name" value="RelE-like"/>
    <property type="match status" value="1"/>
</dbReference>
<dbReference type="NCBIfam" id="TIGR02385">
    <property type="entry name" value="RelE_StbE"/>
    <property type="match status" value="1"/>
</dbReference>
<gene>
    <name evidence="2" type="ORF">A8709_28965</name>
</gene>